<evidence type="ECO:0000313" key="2">
    <source>
        <dbReference type="EMBL" id="MBH8587476.1"/>
    </source>
</evidence>
<name>A0ABS0QDX6_THEVU</name>
<organism evidence="2 3">
    <name type="scientific">Thermoactinomyces vulgaris</name>
    <dbReference type="NCBI Taxonomy" id="2026"/>
    <lineage>
        <taxon>Bacteria</taxon>
        <taxon>Bacillati</taxon>
        <taxon>Bacillota</taxon>
        <taxon>Bacilli</taxon>
        <taxon>Bacillales</taxon>
        <taxon>Thermoactinomycetaceae</taxon>
        <taxon>Thermoactinomyces</taxon>
    </lineage>
</organism>
<sequence>MNLEELKGRPNPEPPELIKTVAKGYLKDGEQFNIFPQKAVINDEAFYFATYSYSKENITGFLIVKEDGTLPLHKDCIDVYLYLSGVETGLTNVLAYGSDWSKRPMGVWKKLQSLLDSFADTVHASNDPAFQKGYDVFCSIPNTMFETQDQLKEVVENAKKYYTELTTDYVVTKEFHDKVDENYRLMMENMKKQFEVQIETEEERTKFMKQLKASISFLDLSKKFSYMRLNKLHKWLNADQATMMEYEKFKADVSREKSSESKRKEQIESIRNPRD</sequence>
<accession>A0ABS0QDX6</accession>
<dbReference type="EMBL" id="JAECVU010000001">
    <property type="protein sequence ID" value="MBH8587476.1"/>
    <property type="molecule type" value="Genomic_DNA"/>
</dbReference>
<feature type="region of interest" description="Disordered" evidence="1">
    <location>
        <begin position="252"/>
        <end position="275"/>
    </location>
</feature>
<keyword evidence="3" id="KW-1185">Reference proteome</keyword>
<evidence type="ECO:0000256" key="1">
    <source>
        <dbReference type="SAM" id="MobiDB-lite"/>
    </source>
</evidence>
<protein>
    <submittedName>
        <fullName evidence="2">Uncharacterized protein</fullName>
    </submittedName>
</protein>
<gene>
    <name evidence="2" type="ORF">I8U22_01400</name>
</gene>
<reference evidence="2 3" key="1">
    <citation type="submission" date="2020-12" db="EMBL/GenBank/DDBJ databases">
        <title>WGS of Thermoactinomyces spp.</title>
        <authorList>
            <person name="Cheng K."/>
        </authorList>
    </citation>
    <scope>NUCLEOTIDE SEQUENCE [LARGE SCALE GENOMIC DNA]</scope>
    <source>
        <strain evidence="3">CICC 10650\ACCC 41061</strain>
    </source>
</reference>
<proteinExistence type="predicted"/>
<evidence type="ECO:0000313" key="3">
    <source>
        <dbReference type="Proteomes" id="UP000641910"/>
    </source>
</evidence>
<dbReference type="RefSeq" id="WP_121874033.1">
    <property type="nucleotide sequence ID" value="NZ_JACEIS010000001.1"/>
</dbReference>
<dbReference type="Proteomes" id="UP000641910">
    <property type="component" value="Unassembled WGS sequence"/>
</dbReference>
<comment type="caution">
    <text evidence="2">The sequence shown here is derived from an EMBL/GenBank/DDBJ whole genome shotgun (WGS) entry which is preliminary data.</text>
</comment>